<accession>A0A0M2HEY8</accession>
<dbReference type="PATRIC" id="fig|69370.6.peg.1813"/>
<proteinExistence type="predicted"/>
<keyword evidence="2" id="KW-1185">Reference proteome</keyword>
<dbReference type="Proteomes" id="UP000034098">
    <property type="component" value="Unassembled WGS sequence"/>
</dbReference>
<dbReference type="AlphaFoldDB" id="A0A0M2HEY8"/>
<reference evidence="1 2" key="1">
    <citation type="submission" date="2015-02" db="EMBL/GenBank/DDBJ databases">
        <title>Draft genome sequences of ten Microbacterium spp. with emphasis on heavy metal contaminated environments.</title>
        <authorList>
            <person name="Corretto E."/>
        </authorList>
    </citation>
    <scope>NUCLEOTIDE SEQUENCE [LARGE SCALE GENOMIC DNA]</scope>
    <source>
        <strain evidence="1 2">DSM 8608</strain>
    </source>
</reference>
<name>A0A0M2HEY8_MICTR</name>
<sequence>MPTTRATRRRGPLTALEGAEPAVAIGDTTARHVRLSPDGLSRHIGDPRSQFVPWSQVHTVTVEPPATWWPYPAISDMAAALLGGVAGGLETGEAAETPTFVVVITTLDGERLEWRATQHYLSGYRRGDAQATTRLVEYLTARGEARLLLARPAELIDRISALTRIGPQIGP</sequence>
<dbReference type="EMBL" id="JYJA01000033">
    <property type="protein sequence ID" value="KJL42817.1"/>
    <property type="molecule type" value="Genomic_DNA"/>
</dbReference>
<organism evidence="1 2">
    <name type="scientific">Microbacterium trichothecenolyticum</name>
    <name type="common">Aureobacterium trichothecenolyticum</name>
    <dbReference type="NCBI Taxonomy" id="69370"/>
    <lineage>
        <taxon>Bacteria</taxon>
        <taxon>Bacillati</taxon>
        <taxon>Actinomycetota</taxon>
        <taxon>Actinomycetes</taxon>
        <taxon>Micrococcales</taxon>
        <taxon>Microbacteriaceae</taxon>
        <taxon>Microbacterium</taxon>
    </lineage>
</organism>
<gene>
    <name evidence="1" type="ORF">RS82_01781</name>
</gene>
<evidence type="ECO:0000313" key="2">
    <source>
        <dbReference type="Proteomes" id="UP000034098"/>
    </source>
</evidence>
<dbReference type="RefSeq" id="WP_045298441.1">
    <property type="nucleotide sequence ID" value="NZ_JYJA01000033.1"/>
</dbReference>
<evidence type="ECO:0000313" key="1">
    <source>
        <dbReference type="EMBL" id="KJL42817.1"/>
    </source>
</evidence>
<dbReference type="OrthoDB" id="5064903at2"/>
<comment type="caution">
    <text evidence="1">The sequence shown here is derived from an EMBL/GenBank/DDBJ whole genome shotgun (WGS) entry which is preliminary data.</text>
</comment>
<protein>
    <submittedName>
        <fullName evidence="1">Uncharacterized protein</fullName>
    </submittedName>
</protein>